<comment type="caution">
    <text evidence="10">The sequence shown here is derived from an EMBL/GenBank/DDBJ whole genome shotgun (WGS) entry which is preliminary data.</text>
</comment>
<evidence type="ECO:0000256" key="4">
    <source>
        <dbReference type="ARBA" id="ARBA00022490"/>
    </source>
</evidence>
<sequence length="417" mass="45692">MAAQYEPRRPDEVAMKVMRRAQVSKVHRHNICAEIDRSLIKCLQMTRALQDRLALANVKIQNGWENLSLEAIEPQIEERLKRKRPASSNDTISDTASTTSSRVPSSSGLDSSPLTAPMFSDDYARSVSPSKRRARPGTQRMPSSGAATGRRPRFVTRQASWKKQNDLAQSSPIKHARFPSNHLSFISEADTVPDSPPSPEHSEEDDTDLPVHSFQVATSTRITSSPPHTPPPDRRMRRTHLHNVSWSRTPKSGDDGADLLMFLATSPSPANAATLRQRDIKPIIQAPSTPPSKSTPLPSSHMTPGTNGAGMFGFGPQTPGTNFNFADFVNVTPSPAQGPWQRTPIAGRTPGAARDSARRRLTFDTLLPPTSSPHHEPRPGQRTAQHAARRRACAMSGARSTPAFAHAHGHYGVYEMT</sequence>
<protein>
    <submittedName>
        <fullName evidence="10">Whi5 like</fullName>
    </submittedName>
</protein>
<name>A0A9W7VYR2_9PEZI</name>
<evidence type="ECO:0000256" key="8">
    <source>
        <dbReference type="ARBA" id="ARBA00023242"/>
    </source>
</evidence>
<keyword evidence="8" id="KW-0539">Nucleus</keyword>
<dbReference type="GO" id="GO:0005634">
    <property type="term" value="C:nucleus"/>
    <property type="evidence" value="ECO:0007669"/>
    <property type="project" value="UniProtKB-SubCell"/>
</dbReference>
<keyword evidence="11" id="KW-1185">Reference proteome</keyword>
<dbReference type="Proteomes" id="UP001138500">
    <property type="component" value="Unassembled WGS sequence"/>
</dbReference>
<reference evidence="10 11" key="1">
    <citation type="journal article" date="2018" name="IMA Fungus">
        <title>IMA Genome-F 10: Nine draft genome sequences of Claviceps purpurea s.lat., including C. arundinis, C. humidiphila, and C. cf. spartinae, pseudomolecules for the pitch canker pathogen Fusarium circinatum, draft genome of Davidsoniella eucalypti, Grosmannia galeiformis, Quambalaria eucalypti, and Teratosphaeria destructans.</title>
        <authorList>
            <person name="Wingfield B.D."/>
            <person name="Liu M."/>
            <person name="Nguyen H.D."/>
            <person name="Lane F.A."/>
            <person name="Morgan S.W."/>
            <person name="De Vos L."/>
            <person name="Wilken P.M."/>
            <person name="Duong T.A."/>
            <person name="Aylward J."/>
            <person name="Coetzee M.P."/>
            <person name="Dadej K."/>
            <person name="De Beer Z.W."/>
            <person name="Findlay W."/>
            <person name="Havenga M."/>
            <person name="Kolarik M."/>
            <person name="Menzies J.G."/>
            <person name="Naidoo K."/>
            <person name="Pochopski O."/>
            <person name="Shoukouhi P."/>
            <person name="Santana Q.C."/>
            <person name="Seifert K.A."/>
            <person name="Soal N."/>
            <person name="Steenkamp E.T."/>
            <person name="Tatham C.T."/>
            <person name="van der Nest M.A."/>
            <person name="Wingfield M.J."/>
        </authorList>
    </citation>
    <scope>NUCLEOTIDE SEQUENCE [LARGE SCALE GENOMIC DNA]</scope>
    <source>
        <strain evidence="10">CMW44962</strain>
    </source>
</reference>
<dbReference type="EMBL" id="RIBY02002400">
    <property type="protein sequence ID" value="KAH9817011.1"/>
    <property type="molecule type" value="Genomic_DNA"/>
</dbReference>
<dbReference type="OrthoDB" id="2163387at2759"/>
<keyword evidence="6" id="KW-0805">Transcription regulation</keyword>
<evidence type="ECO:0000256" key="1">
    <source>
        <dbReference type="ARBA" id="ARBA00004123"/>
    </source>
</evidence>
<comment type="similarity">
    <text evidence="3">Belongs to the WHI5/NRM1 family.</text>
</comment>
<dbReference type="PANTHER" id="PTHR40468">
    <property type="entry name" value="YALI0A15257P"/>
    <property type="match status" value="1"/>
</dbReference>
<evidence type="ECO:0000256" key="9">
    <source>
        <dbReference type="SAM" id="MobiDB-lite"/>
    </source>
</evidence>
<feature type="compositionally biased region" description="Low complexity" evidence="9">
    <location>
        <begin position="86"/>
        <end position="107"/>
    </location>
</feature>
<comment type="subcellular location">
    <subcellularLocation>
        <location evidence="2">Cytoplasm</location>
    </subcellularLocation>
    <subcellularLocation>
        <location evidence="1">Nucleus</location>
    </subcellularLocation>
</comment>
<feature type="compositionally biased region" description="Polar residues" evidence="9">
    <location>
        <begin position="215"/>
        <end position="226"/>
    </location>
</feature>
<dbReference type="Pfam" id="PF08528">
    <property type="entry name" value="Whi5"/>
    <property type="match status" value="1"/>
</dbReference>
<keyword evidence="5" id="KW-0678">Repressor</keyword>
<evidence type="ECO:0000256" key="6">
    <source>
        <dbReference type="ARBA" id="ARBA00023015"/>
    </source>
</evidence>
<gene>
    <name evidence="10" type="ORF">Tdes44962_MAKER05589</name>
</gene>
<dbReference type="AlphaFoldDB" id="A0A9W7VYR2"/>
<evidence type="ECO:0000256" key="2">
    <source>
        <dbReference type="ARBA" id="ARBA00004496"/>
    </source>
</evidence>
<feature type="region of interest" description="Disordered" evidence="9">
    <location>
        <begin position="187"/>
        <end position="237"/>
    </location>
</feature>
<evidence type="ECO:0000256" key="3">
    <source>
        <dbReference type="ARBA" id="ARBA00006922"/>
    </source>
</evidence>
<feature type="region of interest" description="Disordered" evidence="9">
    <location>
        <begin position="334"/>
        <end position="387"/>
    </location>
</feature>
<dbReference type="InterPro" id="IPR013734">
    <property type="entry name" value="TF_Nrm1/Whi5"/>
</dbReference>
<evidence type="ECO:0000313" key="10">
    <source>
        <dbReference type="EMBL" id="KAH9817011.1"/>
    </source>
</evidence>
<feature type="compositionally biased region" description="Polar residues" evidence="9">
    <location>
        <begin position="157"/>
        <end position="172"/>
    </location>
</feature>
<evidence type="ECO:0000256" key="7">
    <source>
        <dbReference type="ARBA" id="ARBA00023163"/>
    </source>
</evidence>
<accession>A0A9W7VYR2</accession>
<feature type="region of interest" description="Disordered" evidence="9">
    <location>
        <begin position="80"/>
        <end position="175"/>
    </location>
</feature>
<dbReference type="PANTHER" id="PTHR40468:SF1">
    <property type="entry name" value="TOPOISOMERASE I DAMAGE AFFECTED PROTEIN 11"/>
    <property type="match status" value="1"/>
</dbReference>
<proteinExistence type="inferred from homology"/>
<evidence type="ECO:0000256" key="5">
    <source>
        <dbReference type="ARBA" id="ARBA00022491"/>
    </source>
</evidence>
<reference evidence="10 11" key="2">
    <citation type="journal article" date="2021" name="Curr. Genet.">
        <title>Genetic response to nitrogen starvation in the aggressive Eucalyptus foliar pathogen Teratosphaeria destructans.</title>
        <authorList>
            <person name="Havenga M."/>
            <person name="Wingfield B.D."/>
            <person name="Wingfield M.J."/>
            <person name="Dreyer L.L."/>
            <person name="Roets F."/>
            <person name="Aylward J."/>
        </authorList>
    </citation>
    <scope>NUCLEOTIDE SEQUENCE [LARGE SCALE GENOMIC DNA]</scope>
    <source>
        <strain evidence="10">CMW44962</strain>
    </source>
</reference>
<keyword evidence="4" id="KW-0963">Cytoplasm</keyword>
<organism evidence="10 11">
    <name type="scientific">Teratosphaeria destructans</name>
    <dbReference type="NCBI Taxonomy" id="418781"/>
    <lineage>
        <taxon>Eukaryota</taxon>
        <taxon>Fungi</taxon>
        <taxon>Dikarya</taxon>
        <taxon>Ascomycota</taxon>
        <taxon>Pezizomycotina</taxon>
        <taxon>Dothideomycetes</taxon>
        <taxon>Dothideomycetidae</taxon>
        <taxon>Mycosphaerellales</taxon>
        <taxon>Teratosphaeriaceae</taxon>
        <taxon>Teratosphaeria</taxon>
    </lineage>
</organism>
<dbReference type="GO" id="GO:0005737">
    <property type="term" value="C:cytoplasm"/>
    <property type="evidence" value="ECO:0007669"/>
    <property type="project" value="UniProtKB-SubCell"/>
</dbReference>
<keyword evidence="7" id="KW-0804">Transcription</keyword>
<evidence type="ECO:0000313" key="11">
    <source>
        <dbReference type="Proteomes" id="UP001138500"/>
    </source>
</evidence>